<reference evidence="7 8" key="1">
    <citation type="journal article" date="2011" name="J. Bacteriol.">
        <title>The Draft Genome of Planococcus donghaensis MPA1U2 Reveals Nonsporulation Pathways Controlled by a Conserved Spo0A Regulon.</title>
        <authorList>
            <person name="Pearson M.D."/>
            <person name="Noller H.F."/>
        </authorList>
    </citation>
    <scope>NUCLEOTIDE SEQUENCE [LARGE SCALE GENOMIC DNA]</scope>
    <source>
        <strain evidence="7 8">MPA1U2</strain>
    </source>
</reference>
<evidence type="ECO:0000313" key="7">
    <source>
        <dbReference type="EMBL" id="EGA90692.1"/>
    </source>
</evidence>
<dbReference type="Proteomes" id="UP000003052">
    <property type="component" value="Unassembled WGS sequence"/>
</dbReference>
<dbReference type="AlphaFoldDB" id="E7RE28"/>
<evidence type="ECO:0000256" key="3">
    <source>
        <dbReference type="ARBA" id="ARBA00023002"/>
    </source>
</evidence>
<comment type="similarity">
    <text evidence="1">Belongs to the thioredoxin family. DsbA subfamily.</text>
</comment>
<dbReference type="EMBL" id="AEPB01000012">
    <property type="protein sequence ID" value="EGA90692.1"/>
    <property type="molecule type" value="Genomic_DNA"/>
</dbReference>
<dbReference type="eggNOG" id="COG1651">
    <property type="taxonomic scope" value="Bacteria"/>
</dbReference>
<sequence length="227" mass="25213">MNQKKKNKSSGMKLAVLLTTLAVLIIAAIVILTNQQRIQSVETTQVDVSGQPIFGEEEAPVTVVEFGDFKCPSCKAWGEMIYPQLVEDYIDSEDVKFSYINVLFHGEESVLASIAAESVYQQSPDAYWDFHKALFDEQPTQNHDALWVTPKKILEVASVFPSIDQGKLEGDIEQQATMDQVEIDEALVEEAEVAQTPTIVVNGTQLEDPFDYDAIKALIDKELAGEN</sequence>
<evidence type="ECO:0000259" key="6">
    <source>
        <dbReference type="PROSITE" id="PS51352"/>
    </source>
</evidence>
<dbReference type="InterPro" id="IPR036249">
    <property type="entry name" value="Thioredoxin-like_sf"/>
</dbReference>
<name>E7RE28_9BACL</name>
<dbReference type="RefSeq" id="WP_008428988.1">
    <property type="nucleotide sequence ID" value="NZ_AEPB01000012.1"/>
</dbReference>
<dbReference type="Gene3D" id="3.40.30.10">
    <property type="entry name" value="Glutaredoxin"/>
    <property type="match status" value="1"/>
</dbReference>
<evidence type="ECO:0000256" key="2">
    <source>
        <dbReference type="ARBA" id="ARBA00022729"/>
    </source>
</evidence>
<evidence type="ECO:0000256" key="5">
    <source>
        <dbReference type="ARBA" id="ARBA00023284"/>
    </source>
</evidence>
<dbReference type="PANTHER" id="PTHR13887">
    <property type="entry name" value="GLUTATHIONE S-TRANSFERASE KAPPA"/>
    <property type="match status" value="1"/>
</dbReference>
<gene>
    <name evidence="7" type="ORF">GPDM_03550</name>
</gene>
<evidence type="ECO:0000256" key="1">
    <source>
        <dbReference type="ARBA" id="ARBA00005791"/>
    </source>
</evidence>
<keyword evidence="5" id="KW-0676">Redox-active center</keyword>
<dbReference type="PANTHER" id="PTHR13887:SF14">
    <property type="entry name" value="DISULFIDE BOND FORMATION PROTEIN D"/>
    <property type="match status" value="1"/>
</dbReference>
<organism evidence="7 8">
    <name type="scientific">Planococcus donghaensis MPA1U2</name>
    <dbReference type="NCBI Taxonomy" id="933115"/>
    <lineage>
        <taxon>Bacteria</taxon>
        <taxon>Bacillati</taxon>
        <taxon>Bacillota</taxon>
        <taxon>Bacilli</taxon>
        <taxon>Bacillales</taxon>
        <taxon>Caryophanaceae</taxon>
        <taxon>Planococcus</taxon>
    </lineage>
</organism>
<dbReference type="InterPro" id="IPR013766">
    <property type="entry name" value="Thioredoxin_domain"/>
</dbReference>
<keyword evidence="4" id="KW-1015">Disulfide bond</keyword>
<dbReference type="Pfam" id="PF13462">
    <property type="entry name" value="Thioredoxin_4"/>
    <property type="match status" value="1"/>
</dbReference>
<accession>E7RE28</accession>
<dbReference type="SUPFAM" id="SSF52833">
    <property type="entry name" value="Thioredoxin-like"/>
    <property type="match status" value="1"/>
</dbReference>
<dbReference type="PROSITE" id="PS51352">
    <property type="entry name" value="THIOREDOXIN_2"/>
    <property type="match status" value="1"/>
</dbReference>
<dbReference type="InterPro" id="IPR012336">
    <property type="entry name" value="Thioredoxin-like_fold"/>
</dbReference>
<proteinExistence type="inferred from homology"/>
<evidence type="ECO:0000256" key="4">
    <source>
        <dbReference type="ARBA" id="ARBA00023157"/>
    </source>
</evidence>
<dbReference type="OrthoDB" id="117402at2"/>
<feature type="domain" description="Thioredoxin" evidence="6">
    <location>
        <begin position="32"/>
        <end position="224"/>
    </location>
</feature>
<keyword evidence="2" id="KW-0732">Signal</keyword>
<evidence type="ECO:0000313" key="8">
    <source>
        <dbReference type="Proteomes" id="UP000003052"/>
    </source>
</evidence>
<dbReference type="GO" id="GO:0016491">
    <property type="term" value="F:oxidoreductase activity"/>
    <property type="evidence" value="ECO:0007669"/>
    <property type="project" value="UniProtKB-KW"/>
</dbReference>
<keyword evidence="3" id="KW-0560">Oxidoreductase</keyword>
<protein>
    <submittedName>
        <fullName evidence="7">Thiol-disulfide oxidoreductase</fullName>
    </submittedName>
</protein>
<comment type="caution">
    <text evidence="7">The sequence shown here is derived from an EMBL/GenBank/DDBJ whole genome shotgun (WGS) entry which is preliminary data.</text>
</comment>